<dbReference type="InterPro" id="IPR003959">
    <property type="entry name" value="ATPase_AAA_core"/>
</dbReference>
<accession>A0A3E1BSU7</accession>
<reference evidence="2 3" key="1">
    <citation type="submission" date="2017-03" db="EMBL/GenBank/DDBJ databases">
        <title>Genome analysis of Rhizobial strains effectives or ineffectives for nitrogen fixation isolated from bean seeds.</title>
        <authorList>
            <person name="Peralta H."/>
            <person name="Aguilar-Vera A."/>
            <person name="Mora Y."/>
            <person name="Vargas-Lagunas C."/>
            <person name="Girard L."/>
            <person name="Mora J."/>
        </authorList>
    </citation>
    <scope>NUCLEOTIDE SEQUENCE [LARGE SCALE GENOMIC DNA]</scope>
    <source>
        <strain evidence="2 3">CCGM5</strain>
    </source>
</reference>
<evidence type="ECO:0000313" key="2">
    <source>
        <dbReference type="EMBL" id="RFB97630.1"/>
    </source>
</evidence>
<dbReference type="PANTHER" id="PTHR43581">
    <property type="entry name" value="ATP/GTP PHOSPHATASE"/>
    <property type="match status" value="1"/>
</dbReference>
<dbReference type="GO" id="GO:0016887">
    <property type="term" value="F:ATP hydrolysis activity"/>
    <property type="evidence" value="ECO:0007669"/>
    <property type="project" value="InterPro"/>
</dbReference>
<dbReference type="Gene3D" id="3.40.50.300">
    <property type="entry name" value="P-loop containing nucleotide triphosphate hydrolases"/>
    <property type="match status" value="2"/>
</dbReference>
<gene>
    <name evidence="2" type="ORF">B5K10_08030</name>
</gene>
<evidence type="ECO:0000259" key="1">
    <source>
        <dbReference type="Pfam" id="PF13304"/>
    </source>
</evidence>
<dbReference type="EMBL" id="NAOO01000007">
    <property type="protein sequence ID" value="RFB97630.1"/>
    <property type="molecule type" value="Genomic_DNA"/>
</dbReference>
<dbReference type="PANTHER" id="PTHR43581:SF4">
    <property type="entry name" value="ATP_GTP PHOSPHATASE"/>
    <property type="match status" value="1"/>
</dbReference>
<dbReference type="SUPFAM" id="SSF52540">
    <property type="entry name" value="P-loop containing nucleoside triphosphate hydrolases"/>
    <property type="match status" value="1"/>
</dbReference>
<dbReference type="InterPro" id="IPR051396">
    <property type="entry name" value="Bact_Antivir_Def_Nuclease"/>
</dbReference>
<name>A0A3E1BSU7_RHILT</name>
<comment type="caution">
    <text evidence="2">The sequence shown here is derived from an EMBL/GenBank/DDBJ whole genome shotgun (WGS) entry which is preliminary data.</text>
</comment>
<organism evidence="2 3">
    <name type="scientific">Rhizobium leguminosarum bv. trifolii</name>
    <dbReference type="NCBI Taxonomy" id="386"/>
    <lineage>
        <taxon>Bacteria</taxon>
        <taxon>Pseudomonadati</taxon>
        <taxon>Pseudomonadota</taxon>
        <taxon>Alphaproteobacteria</taxon>
        <taxon>Hyphomicrobiales</taxon>
        <taxon>Rhizobiaceae</taxon>
        <taxon>Rhizobium/Agrobacterium group</taxon>
        <taxon>Rhizobium</taxon>
    </lineage>
</organism>
<protein>
    <recommendedName>
        <fullName evidence="1">ATPase AAA-type core domain-containing protein</fullName>
    </recommendedName>
</protein>
<proteinExistence type="predicted"/>
<dbReference type="Proteomes" id="UP000256748">
    <property type="component" value="Unassembled WGS sequence"/>
</dbReference>
<feature type="domain" description="ATPase AAA-type core" evidence="1">
    <location>
        <begin position="224"/>
        <end position="340"/>
    </location>
</feature>
<sequence length="611" mass="67538">MRREVQDVLISEMSLENYASFASSGRMKFGPGINFVVGQNNTGKSALLGSLRSAFPQNPHRNELVFRSEELSQSTQSGIAMFSGSSLMRSWLRQGFHIALLVNSGQQTFPPELSNFFLNESWAVEFERGHPFGLRLRNPPHTTPSNPTWAMFRPTTAGPAFVSWGNSTGNDFATIAANCWSDSLFFFDAQRYNIGRCSITLSEKLQSDAGNLPAVLMRMQGNQGDLFKSLTQHMRDIFPSVKNLSVSSPNNSDALEILVWPLVEQRHKELATPLDESGTGLSQVLSILTVAMTMERAVIVIDEISSFLHPAAAKALVRILESHYPQHQYIISTHSSEVISACTPATVHLVTKTDFTSSIVPLDVASITDLRALTGELGVSMTDVFAADRVIWVEGPTEEAAFPYIFEQMRDDNSAEQREKSPQFTAVVATGDFTSKRTRHELVFDIYSRLSGATAALAGAATFAFDAEELTPQQMVGLKKRANHRLLFLPRRMFECYLVHPGAIATVINGSLEDDPVSIGDVEACLKAKGGSPKYKSAKAWNGDWYDEAWLKSVDAAMLLTDMFDQLSGVRLAYNKRIHSFAIIKEILASSPGFADELIRFVKDLVTLSRR</sequence>
<dbReference type="AlphaFoldDB" id="A0A3E1BSU7"/>
<evidence type="ECO:0000313" key="3">
    <source>
        <dbReference type="Proteomes" id="UP000256748"/>
    </source>
</evidence>
<dbReference type="Pfam" id="PF13304">
    <property type="entry name" value="AAA_21"/>
    <property type="match status" value="1"/>
</dbReference>
<dbReference type="GO" id="GO:0005524">
    <property type="term" value="F:ATP binding"/>
    <property type="evidence" value="ECO:0007669"/>
    <property type="project" value="InterPro"/>
</dbReference>
<dbReference type="InterPro" id="IPR027417">
    <property type="entry name" value="P-loop_NTPase"/>
</dbReference>